<name>A0A5C6PJ13_9TELE</name>
<comment type="similarity">
    <text evidence="2">Belongs to the DRAM/TMEM150 family.</text>
</comment>
<gene>
    <name evidence="8" type="ORF">D4764_11G0010270</name>
</gene>
<dbReference type="GO" id="GO:0005886">
    <property type="term" value="C:plasma membrane"/>
    <property type="evidence" value="ECO:0007669"/>
    <property type="project" value="TreeGrafter"/>
</dbReference>
<reference evidence="8 9" key="1">
    <citation type="submission" date="2019-04" db="EMBL/GenBank/DDBJ databases">
        <title>Chromosome genome assembly for Takifugu flavidus.</title>
        <authorList>
            <person name="Xiao S."/>
        </authorList>
    </citation>
    <scope>NUCLEOTIDE SEQUENCE [LARGE SCALE GENOMIC DNA]</scope>
    <source>
        <strain evidence="8">HTHZ2018</strain>
        <tissue evidence="8">Muscle</tissue>
    </source>
</reference>
<feature type="transmembrane region" description="Helical" evidence="6">
    <location>
        <begin position="166"/>
        <end position="188"/>
    </location>
</feature>
<dbReference type="PANTHER" id="PTHR21324:SF13">
    <property type="entry name" value="SI:DKEY-228D14.5"/>
    <property type="match status" value="1"/>
</dbReference>
<evidence type="ECO:0000313" key="9">
    <source>
        <dbReference type="Proteomes" id="UP000324091"/>
    </source>
</evidence>
<dbReference type="PANTHER" id="PTHR21324">
    <property type="entry name" value="FASTING-INDUCIBLE INTEGRAL MEMBRANE PROTEIN TM6P1-RELATED"/>
    <property type="match status" value="1"/>
</dbReference>
<evidence type="ECO:0000256" key="3">
    <source>
        <dbReference type="ARBA" id="ARBA00022692"/>
    </source>
</evidence>
<feature type="transmembrane region" description="Helical" evidence="6">
    <location>
        <begin position="220"/>
        <end position="241"/>
    </location>
</feature>
<dbReference type="GO" id="GO:0072659">
    <property type="term" value="P:protein localization to plasma membrane"/>
    <property type="evidence" value="ECO:0007669"/>
    <property type="project" value="TreeGrafter"/>
</dbReference>
<keyword evidence="9" id="KW-1185">Reference proteome</keyword>
<comment type="caution">
    <text evidence="8">The sequence shown here is derived from an EMBL/GenBank/DDBJ whole genome shotgun (WGS) entry which is preliminary data.</text>
</comment>
<feature type="transmembrane region" description="Helical" evidence="6">
    <location>
        <begin position="134"/>
        <end position="154"/>
    </location>
</feature>
<keyword evidence="5 6" id="KW-0472">Membrane</keyword>
<evidence type="ECO:0000256" key="6">
    <source>
        <dbReference type="SAM" id="Phobius"/>
    </source>
</evidence>
<dbReference type="EMBL" id="RHFK02000003">
    <property type="protein sequence ID" value="TWW78906.1"/>
    <property type="molecule type" value="Genomic_DNA"/>
</dbReference>
<evidence type="ECO:0000256" key="4">
    <source>
        <dbReference type="ARBA" id="ARBA00022989"/>
    </source>
</evidence>
<dbReference type="Pfam" id="PF10277">
    <property type="entry name" value="Frag1"/>
    <property type="match status" value="1"/>
</dbReference>
<dbReference type="AlphaFoldDB" id="A0A5C6PJ13"/>
<proteinExistence type="inferred from homology"/>
<evidence type="ECO:0000313" key="8">
    <source>
        <dbReference type="EMBL" id="TWW78906.1"/>
    </source>
</evidence>
<dbReference type="Proteomes" id="UP000324091">
    <property type="component" value="Chromosome 11"/>
</dbReference>
<evidence type="ECO:0000256" key="1">
    <source>
        <dbReference type="ARBA" id="ARBA00004127"/>
    </source>
</evidence>
<dbReference type="InterPro" id="IPR019402">
    <property type="entry name" value="CWH43_N"/>
</dbReference>
<comment type="subcellular location">
    <subcellularLocation>
        <location evidence="1">Endomembrane system</location>
        <topology evidence="1">Multi-pass membrane protein</topology>
    </subcellularLocation>
</comment>
<sequence>MVLWVILPVSLALVSFLGTWTVYGLALSNKHVCSLTDWGGENFCRGNHSSGCCLVPTISTSGRSAPESSLFSATINAGAFLFLLFCIFHHAHILEKHACHFMLSRVGLAFGVVAAMGAFAAGNCNPGDLPVLHHLGAAVSFLCICFYTTILTVLTRLCTLSGYERILLPLRVASTVLQIIVTICFLHSEASDTILSVQAEYFHVLLSAVFEWMLSVNLQLFELSFAVEFCFFSSFMLANIFGKQEDEKPLMLTMS</sequence>
<protein>
    <submittedName>
        <fullName evidence="8">Transmembrane protein 150A</fullName>
    </submittedName>
</protein>
<evidence type="ECO:0000259" key="7">
    <source>
        <dbReference type="Pfam" id="PF10277"/>
    </source>
</evidence>
<evidence type="ECO:0000256" key="5">
    <source>
        <dbReference type="ARBA" id="ARBA00023136"/>
    </source>
</evidence>
<dbReference type="GO" id="GO:0012505">
    <property type="term" value="C:endomembrane system"/>
    <property type="evidence" value="ECO:0007669"/>
    <property type="project" value="UniProtKB-SubCell"/>
</dbReference>
<dbReference type="InterPro" id="IPR050911">
    <property type="entry name" value="DRAM/TMEM150_Autophagy_Mod"/>
</dbReference>
<feature type="transmembrane region" description="Helical" evidence="6">
    <location>
        <begin position="103"/>
        <end position="122"/>
    </location>
</feature>
<feature type="transmembrane region" description="Helical" evidence="6">
    <location>
        <begin position="70"/>
        <end position="91"/>
    </location>
</feature>
<keyword evidence="3 6" id="KW-0812">Transmembrane</keyword>
<organism evidence="8 9">
    <name type="scientific">Takifugu flavidus</name>
    <name type="common">sansaifugu</name>
    <dbReference type="NCBI Taxonomy" id="433684"/>
    <lineage>
        <taxon>Eukaryota</taxon>
        <taxon>Metazoa</taxon>
        <taxon>Chordata</taxon>
        <taxon>Craniata</taxon>
        <taxon>Vertebrata</taxon>
        <taxon>Euteleostomi</taxon>
        <taxon>Actinopterygii</taxon>
        <taxon>Neopterygii</taxon>
        <taxon>Teleostei</taxon>
        <taxon>Neoteleostei</taxon>
        <taxon>Acanthomorphata</taxon>
        <taxon>Eupercaria</taxon>
        <taxon>Tetraodontiformes</taxon>
        <taxon>Tetradontoidea</taxon>
        <taxon>Tetraodontidae</taxon>
        <taxon>Takifugu</taxon>
    </lineage>
</organism>
<accession>A0A5C6PJ13</accession>
<keyword evidence="4 6" id="KW-1133">Transmembrane helix</keyword>
<feature type="domain" description="CWH43-like N-terminal" evidence="7">
    <location>
        <begin position="4"/>
        <end position="229"/>
    </location>
</feature>
<evidence type="ECO:0000256" key="2">
    <source>
        <dbReference type="ARBA" id="ARBA00006565"/>
    </source>
</evidence>